<keyword evidence="3" id="KW-1185">Reference proteome</keyword>
<evidence type="ECO:0000313" key="3">
    <source>
        <dbReference type="Proteomes" id="UP000717696"/>
    </source>
</evidence>
<reference evidence="2" key="1">
    <citation type="journal article" date="2021" name="Nat. Commun.">
        <title>Genetic determinants of endophytism in the Arabidopsis root mycobiome.</title>
        <authorList>
            <person name="Mesny F."/>
            <person name="Miyauchi S."/>
            <person name="Thiergart T."/>
            <person name="Pickel B."/>
            <person name="Atanasova L."/>
            <person name="Karlsson M."/>
            <person name="Huettel B."/>
            <person name="Barry K.W."/>
            <person name="Haridas S."/>
            <person name="Chen C."/>
            <person name="Bauer D."/>
            <person name="Andreopoulos W."/>
            <person name="Pangilinan J."/>
            <person name="LaButti K."/>
            <person name="Riley R."/>
            <person name="Lipzen A."/>
            <person name="Clum A."/>
            <person name="Drula E."/>
            <person name="Henrissat B."/>
            <person name="Kohler A."/>
            <person name="Grigoriev I.V."/>
            <person name="Martin F.M."/>
            <person name="Hacquard S."/>
        </authorList>
    </citation>
    <scope>NUCLEOTIDE SEQUENCE</scope>
    <source>
        <strain evidence="2">MPI-CAGE-AT-0021</strain>
    </source>
</reference>
<accession>A0A9P9IP99</accession>
<feature type="chain" id="PRO_5040514982" description="Hypersensitive response-inducing protein" evidence="1">
    <location>
        <begin position="24"/>
        <end position="166"/>
    </location>
</feature>
<dbReference type="OrthoDB" id="3679184at2759"/>
<feature type="signal peptide" evidence="1">
    <location>
        <begin position="1"/>
        <end position="23"/>
    </location>
</feature>
<name>A0A9P9IP99_9HYPO</name>
<dbReference type="EMBL" id="JAGMUU010000022">
    <property type="protein sequence ID" value="KAH7127967.1"/>
    <property type="molecule type" value="Genomic_DNA"/>
</dbReference>
<organism evidence="2 3">
    <name type="scientific">Dactylonectria estremocensis</name>
    <dbReference type="NCBI Taxonomy" id="1079267"/>
    <lineage>
        <taxon>Eukaryota</taxon>
        <taxon>Fungi</taxon>
        <taxon>Dikarya</taxon>
        <taxon>Ascomycota</taxon>
        <taxon>Pezizomycotina</taxon>
        <taxon>Sordariomycetes</taxon>
        <taxon>Hypocreomycetidae</taxon>
        <taxon>Hypocreales</taxon>
        <taxon>Nectriaceae</taxon>
        <taxon>Dactylonectria</taxon>
    </lineage>
</organism>
<gene>
    <name evidence="2" type="ORF">B0J13DRAFT_679463</name>
</gene>
<evidence type="ECO:0000256" key="1">
    <source>
        <dbReference type="SAM" id="SignalP"/>
    </source>
</evidence>
<evidence type="ECO:0000313" key="2">
    <source>
        <dbReference type="EMBL" id="KAH7127967.1"/>
    </source>
</evidence>
<protein>
    <recommendedName>
        <fullName evidence="4">Hypersensitive response-inducing protein</fullName>
    </recommendedName>
</protein>
<proteinExistence type="predicted"/>
<dbReference type="Proteomes" id="UP000717696">
    <property type="component" value="Unassembled WGS sequence"/>
</dbReference>
<evidence type="ECO:0008006" key="4">
    <source>
        <dbReference type="Google" id="ProtNLM"/>
    </source>
</evidence>
<dbReference type="AlphaFoldDB" id="A0A9P9IP99"/>
<comment type="caution">
    <text evidence="2">The sequence shown here is derived from an EMBL/GenBank/DDBJ whole genome shotgun (WGS) entry which is preliminary data.</text>
</comment>
<sequence>MKFFTAAILSAVAVSASPVAVVADPVFTVSDFSAGCIPHSTQCLYSFGVLQPGTMETTPVKCEALVSANTDGTLPNVKHGKCKESSRVFSVTRGAKGLYLKVWQPITPSSNQSGKHLLAKKDLVISNKPNAVVQSYKGPRSSAFTRLGVEKRRDNIHRRIAHSITT</sequence>
<keyword evidence="1" id="KW-0732">Signal</keyword>